<gene>
    <name evidence="1" type="ORF">PMEA_00011131</name>
</gene>
<dbReference type="EMBL" id="CALNXJ010000020">
    <property type="protein sequence ID" value="CAH3124174.1"/>
    <property type="molecule type" value="Genomic_DNA"/>
</dbReference>
<keyword evidence="2" id="KW-1185">Reference proteome</keyword>
<evidence type="ECO:0008006" key="3">
    <source>
        <dbReference type="Google" id="ProtNLM"/>
    </source>
</evidence>
<proteinExistence type="predicted"/>
<evidence type="ECO:0000313" key="2">
    <source>
        <dbReference type="Proteomes" id="UP001159428"/>
    </source>
</evidence>
<sequence>MQLMDNFEWFCQPCQDARLSNNVPDNTGDSSDIEALWIQVKFPTNTTLFSVIYRSELESTNFFESFRGALEKAWLKTDSIFILGDFNCYFKKDIERIPFHVLDIFEDKDDVLWGWNLLFNDVCDAHAPYKDVKVRSVCSPWINSEIRLKMNKRFKLFKVATRTKRSGQMEGIQKIT</sequence>
<reference evidence="1 2" key="1">
    <citation type="submission" date="2022-05" db="EMBL/GenBank/DDBJ databases">
        <authorList>
            <consortium name="Genoscope - CEA"/>
            <person name="William W."/>
        </authorList>
    </citation>
    <scope>NUCLEOTIDE SEQUENCE [LARGE SCALE GENOMIC DNA]</scope>
</reference>
<name>A0AAU9WSI6_9CNID</name>
<organism evidence="1 2">
    <name type="scientific">Pocillopora meandrina</name>
    <dbReference type="NCBI Taxonomy" id="46732"/>
    <lineage>
        <taxon>Eukaryota</taxon>
        <taxon>Metazoa</taxon>
        <taxon>Cnidaria</taxon>
        <taxon>Anthozoa</taxon>
        <taxon>Hexacorallia</taxon>
        <taxon>Scleractinia</taxon>
        <taxon>Astrocoeniina</taxon>
        <taxon>Pocilloporidae</taxon>
        <taxon>Pocillopora</taxon>
    </lineage>
</organism>
<protein>
    <recommendedName>
        <fullName evidence="3">Endonuclease/exonuclease/phosphatase domain-containing protein</fullName>
    </recommendedName>
</protein>
<evidence type="ECO:0000313" key="1">
    <source>
        <dbReference type="EMBL" id="CAH3124174.1"/>
    </source>
</evidence>
<dbReference type="AlphaFoldDB" id="A0AAU9WSI6"/>
<comment type="caution">
    <text evidence="1">The sequence shown here is derived from an EMBL/GenBank/DDBJ whole genome shotgun (WGS) entry which is preliminary data.</text>
</comment>
<accession>A0AAU9WSI6</accession>
<dbReference type="Proteomes" id="UP001159428">
    <property type="component" value="Unassembled WGS sequence"/>
</dbReference>